<evidence type="ECO:0000256" key="2">
    <source>
        <dbReference type="ARBA" id="ARBA00011177"/>
    </source>
</evidence>
<dbReference type="GO" id="GO:0044772">
    <property type="term" value="P:mitotic cell cycle phase transition"/>
    <property type="evidence" value="ECO:0007669"/>
    <property type="project" value="InterPro"/>
</dbReference>
<dbReference type="InterPro" id="IPR006671">
    <property type="entry name" value="Cyclin_N"/>
</dbReference>
<feature type="domain" description="Cyclin-like" evidence="9">
    <location>
        <begin position="306"/>
        <end position="394"/>
    </location>
</feature>
<dbReference type="SMART" id="SM01332">
    <property type="entry name" value="Cyclin_C"/>
    <property type="match status" value="1"/>
</dbReference>
<organism evidence="11">
    <name type="scientific">Fagus sylvatica</name>
    <name type="common">Beechnut</name>
    <dbReference type="NCBI Taxonomy" id="28930"/>
    <lineage>
        <taxon>Eukaryota</taxon>
        <taxon>Viridiplantae</taxon>
        <taxon>Streptophyta</taxon>
        <taxon>Embryophyta</taxon>
        <taxon>Tracheophyta</taxon>
        <taxon>Spermatophyta</taxon>
        <taxon>Magnoliopsida</taxon>
        <taxon>eudicotyledons</taxon>
        <taxon>Gunneridae</taxon>
        <taxon>Pentapetalae</taxon>
        <taxon>rosids</taxon>
        <taxon>fabids</taxon>
        <taxon>Fagales</taxon>
        <taxon>Fagaceae</taxon>
        <taxon>Fagus</taxon>
    </lineage>
</organism>
<dbReference type="GO" id="GO:0051301">
    <property type="term" value="P:cell division"/>
    <property type="evidence" value="ECO:0007669"/>
    <property type="project" value="UniProtKB-KW"/>
</dbReference>
<proteinExistence type="inferred from homology"/>
<feature type="domain" description="Cyclin C-terminal" evidence="10">
    <location>
        <begin position="302"/>
        <end position="425"/>
    </location>
</feature>
<comment type="similarity">
    <text evidence="1">Belongs to the cyclin family. Cyclin AB subfamily.</text>
</comment>
<evidence type="ECO:0000256" key="7">
    <source>
        <dbReference type="RuleBase" id="RU000383"/>
    </source>
</evidence>
<protein>
    <recommendedName>
        <fullName evidence="6">B-like cyclin</fullName>
    </recommendedName>
</protein>
<reference evidence="11" key="1">
    <citation type="submission" date="2018-02" db="EMBL/GenBank/DDBJ databases">
        <authorList>
            <person name="Cohen D.B."/>
            <person name="Kent A.D."/>
        </authorList>
    </citation>
    <scope>NUCLEOTIDE SEQUENCE</scope>
</reference>
<comment type="subunit">
    <text evidence="2">Interacts with the CDC2 protein kinase to form a serine/threonine kinase holoenzyme complex also known as maturation promoting factor (MPF). The cyclin subunit imparts substrate specificity to the complex.</text>
</comment>
<dbReference type="SMART" id="SM00385">
    <property type="entry name" value="CYCLIN"/>
    <property type="match status" value="2"/>
</dbReference>
<dbReference type="PIRSF" id="PIRSF001771">
    <property type="entry name" value="Cyclin_A_B_D_E"/>
    <property type="match status" value="1"/>
</dbReference>
<dbReference type="Gene3D" id="1.10.472.10">
    <property type="entry name" value="Cyclin-like"/>
    <property type="match status" value="2"/>
</dbReference>
<dbReference type="Pfam" id="PF00134">
    <property type="entry name" value="Cyclin_N"/>
    <property type="match status" value="1"/>
</dbReference>
<evidence type="ECO:0000259" key="9">
    <source>
        <dbReference type="SMART" id="SM00385"/>
    </source>
</evidence>
<evidence type="ECO:0000313" key="11">
    <source>
        <dbReference type="EMBL" id="SPC95372.1"/>
    </source>
</evidence>
<feature type="region of interest" description="Disordered" evidence="8">
    <location>
        <begin position="92"/>
        <end position="114"/>
    </location>
</feature>
<evidence type="ECO:0000256" key="4">
    <source>
        <dbReference type="ARBA" id="ARBA00023127"/>
    </source>
</evidence>
<evidence type="ECO:0000256" key="6">
    <source>
        <dbReference type="ARBA" id="ARBA00032263"/>
    </source>
</evidence>
<dbReference type="InterPro" id="IPR013763">
    <property type="entry name" value="Cyclin-like_dom"/>
</dbReference>
<evidence type="ECO:0000256" key="5">
    <source>
        <dbReference type="ARBA" id="ARBA00023306"/>
    </source>
</evidence>
<dbReference type="CDD" id="cd20506">
    <property type="entry name" value="CYCLIN_AtCycA-like_rpt2"/>
    <property type="match status" value="1"/>
</dbReference>
<dbReference type="AlphaFoldDB" id="A0A2N9G744"/>
<feature type="compositionally biased region" description="Basic residues" evidence="8">
    <location>
        <begin position="104"/>
        <end position="114"/>
    </location>
</feature>
<keyword evidence="5" id="KW-0131">Cell cycle</keyword>
<evidence type="ECO:0000259" key="10">
    <source>
        <dbReference type="SMART" id="SM01332"/>
    </source>
</evidence>
<dbReference type="EMBL" id="OIVN01001559">
    <property type="protein sequence ID" value="SPC95372.1"/>
    <property type="molecule type" value="Genomic_DNA"/>
</dbReference>
<keyword evidence="3" id="KW-0132">Cell division</keyword>
<dbReference type="Pfam" id="PF02984">
    <property type="entry name" value="Cyclin_C"/>
    <property type="match status" value="1"/>
</dbReference>
<dbReference type="FunFam" id="1.10.472.10:FF:000013">
    <property type="entry name" value="Cyclin A1"/>
    <property type="match status" value="1"/>
</dbReference>
<keyword evidence="4 7" id="KW-0195">Cyclin</keyword>
<evidence type="ECO:0000256" key="8">
    <source>
        <dbReference type="SAM" id="MobiDB-lite"/>
    </source>
</evidence>
<accession>A0A2N9G744</accession>
<feature type="compositionally biased region" description="Polar residues" evidence="8">
    <location>
        <begin position="92"/>
        <end position="103"/>
    </location>
</feature>
<sequence length="432" mass="48593">MKKEDTTTAKVEEPNVRITRARAKALGLSGGIFPSSKPSFKQDQKHVVCSKFKRAASDENKASTVAPAGIQHKRRAVLGDVTNVLCENSHMNYTHASKNQTSKQARRGPTKKNTKVVAGVTVEISPMQEDAKTKLAEELSKIRMVESQEIALPVKASTKPTGLQSFQKKEDMVCKKSGTSNSLDIVDIDSNVKDPQVCGSYAPDIYSNIRVVEVSEEYRLVPDTLYLTVNLIDRFLSQNYMEKTRLQLLGVTCTLIASKYEEICAPRVEEFCFITDNTYKRGEVLKLESRVLNFLYFQLSVPTTKTFLRRFIQAAQASYKHPSVELEFLANYLAELTLLEYSFLKFLPSLIAAAAVFLARWTLNQSDHPWNPTLEHYTSYKASELKTTVLALEDLQLNTKGCSLNAIREKYRQQKFKCVATMTSPQPALSLF</sequence>
<evidence type="ECO:0000256" key="3">
    <source>
        <dbReference type="ARBA" id="ARBA00022618"/>
    </source>
</evidence>
<dbReference type="InterPro" id="IPR036915">
    <property type="entry name" value="Cyclin-like_sf"/>
</dbReference>
<dbReference type="GO" id="GO:0016538">
    <property type="term" value="F:cyclin-dependent protein serine/threonine kinase regulator activity"/>
    <property type="evidence" value="ECO:0007669"/>
    <property type="project" value="InterPro"/>
</dbReference>
<dbReference type="InterPro" id="IPR046965">
    <property type="entry name" value="Cyclin_A/B-like"/>
</dbReference>
<dbReference type="SUPFAM" id="SSF47954">
    <property type="entry name" value="Cyclin-like"/>
    <property type="match status" value="2"/>
</dbReference>
<gene>
    <name evidence="11" type="ORF">FSB_LOCUS23254</name>
</gene>
<dbReference type="PANTHER" id="PTHR10177">
    <property type="entry name" value="CYCLINS"/>
    <property type="match status" value="1"/>
</dbReference>
<name>A0A2N9G744_FAGSY</name>
<feature type="domain" description="Cyclin-like" evidence="9">
    <location>
        <begin position="209"/>
        <end position="293"/>
    </location>
</feature>
<dbReference type="InterPro" id="IPR004367">
    <property type="entry name" value="Cyclin_C-dom"/>
</dbReference>
<evidence type="ECO:0000256" key="1">
    <source>
        <dbReference type="ARBA" id="ARBA00006955"/>
    </source>
</evidence>
<dbReference type="InterPro" id="IPR039361">
    <property type="entry name" value="Cyclin"/>
</dbReference>